<dbReference type="EMBL" id="CP120678">
    <property type="protein sequence ID" value="WIW70028.1"/>
    <property type="molecule type" value="Genomic_DNA"/>
</dbReference>
<keyword evidence="1" id="KW-1133">Transmembrane helix</keyword>
<keyword evidence="1" id="KW-0812">Transmembrane</keyword>
<sequence>MLNNKGFSTAIALIITAIILAVIAGLLPAATNMLHMTKIDQNGEIAQAVAEAGAKRVLAEFYEDINDDLTIHDYNIPQRVTTDSDSPIYTATYTTTHTHASGTNNYTIISTGRYNNSERTVRVDVQAKTKETADSWNSFMYDKFFFAFAEGKIDLFAGLWGGNIYSKSHIDLLICIAWEAMPIYACPENNVRTILGLRSLDPQSNLLIKTYNYVNNDAGIYNLPDRYIENARKLAPEWAKDSNVSVSTANGKKTYKLLRDKVYPPGERLYIDGNLIIDGDISREFLYLTLKLSRPGQLEIFVDGDLTIQNSACIGDYIEQNPNKQILLIVRGNVFVNKNAGLDYVTLISFGNITFKSSDVNFFGAMQAKGNIIAEPVLGKVGSILKYKRSAIKPFRDIVTIINSPPGNVTPAEFKILRWH</sequence>
<reference evidence="2" key="1">
    <citation type="submission" date="2023-03" db="EMBL/GenBank/DDBJ databases">
        <title>Selenobaculum gbiensis gen. nov. sp. nov., a new bacterium isolated from the gut microbiota of IBD patient.</title>
        <authorList>
            <person name="Yeo S."/>
            <person name="Park H."/>
            <person name="Huh C.S."/>
        </authorList>
    </citation>
    <scope>NUCLEOTIDE SEQUENCE</scope>
    <source>
        <strain evidence="2">ICN-92133</strain>
    </source>
</reference>
<accession>A0A9Y2AHG8</accession>
<evidence type="ECO:0000313" key="2">
    <source>
        <dbReference type="EMBL" id="WIW70028.1"/>
    </source>
</evidence>
<evidence type="ECO:0000256" key="1">
    <source>
        <dbReference type="SAM" id="Phobius"/>
    </source>
</evidence>
<keyword evidence="3" id="KW-1185">Reference proteome</keyword>
<feature type="transmembrane region" description="Helical" evidence="1">
    <location>
        <begin position="6"/>
        <end position="29"/>
    </location>
</feature>
<organism evidence="2 3">
    <name type="scientific">Selenobaculum gibii</name>
    <dbReference type="NCBI Taxonomy" id="3054208"/>
    <lineage>
        <taxon>Bacteria</taxon>
        <taxon>Bacillati</taxon>
        <taxon>Bacillota</taxon>
        <taxon>Negativicutes</taxon>
        <taxon>Selenomonadales</taxon>
        <taxon>Selenomonadaceae</taxon>
        <taxon>Selenobaculum</taxon>
    </lineage>
</organism>
<protein>
    <submittedName>
        <fullName evidence="2">Uncharacterized protein</fullName>
    </submittedName>
</protein>
<gene>
    <name evidence="2" type="ORF">P3F81_08970</name>
</gene>
<proteinExistence type="predicted"/>
<dbReference type="RefSeq" id="WP_309320339.1">
    <property type="nucleotide sequence ID" value="NZ_CP120678.1"/>
</dbReference>
<evidence type="ECO:0000313" key="3">
    <source>
        <dbReference type="Proteomes" id="UP001243623"/>
    </source>
</evidence>
<dbReference type="Proteomes" id="UP001243623">
    <property type="component" value="Chromosome"/>
</dbReference>
<name>A0A9Y2AHG8_9FIRM</name>
<keyword evidence="1" id="KW-0472">Membrane</keyword>
<dbReference type="KEGG" id="sgbi:P3F81_08970"/>
<dbReference type="AlphaFoldDB" id="A0A9Y2AHG8"/>